<protein>
    <recommendedName>
        <fullName evidence="1">START domain-containing protein</fullName>
    </recommendedName>
</protein>
<dbReference type="InterPro" id="IPR023393">
    <property type="entry name" value="START-like_dom_sf"/>
</dbReference>
<dbReference type="PANTHER" id="PTHR19308">
    <property type="entry name" value="PHOSPHATIDYLCHOLINE TRANSFER PROTEIN"/>
    <property type="match status" value="1"/>
</dbReference>
<dbReference type="RefSeq" id="WP_157585334.1">
    <property type="nucleotide sequence ID" value="NZ_WPIN01000004.1"/>
</dbReference>
<evidence type="ECO:0000313" key="2">
    <source>
        <dbReference type="EMBL" id="MVM30933.1"/>
    </source>
</evidence>
<reference evidence="2 3" key="1">
    <citation type="submission" date="2019-12" db="EMBL/GenBank/DDBJ databases">
        <title>Spirosoma sp. HMF4905 genome sequencing and assembly.</title>
        <authorList>
            <person name="Kang H."/>
            <person name="Cha I."/>
            <person name="Kim H."/>
            <person name="Joh K."/>
        </authorList>
    </citation>
    <scope>NUCLEOTIDE SEQUENCE [LARGE SCALE GENOMIC DNA]</scope>
    <source>
        <strain evidence="2 3">HMF4905</strain>
    </source>
</reference>
<dbReference type="Pfam" id="PF01852">
    <property type="entry name" value="START"/>
    <property type="match status" value="1"/>
</dbReference>
<sequence length="216" mass="25002">MDRIVLLIVACLGLSRIGYAQPVDDWHLEKDKEGIRVYSQHLTDNRLKELRVQCTFQGTMAALVAMLSDVENYPSLMYKTKTSRLLRRVSETDLYYYIETELPWPVDNRDMNVHLTFSQEPTTHTLQIRVTKAADEVPPQPHIVRVAEWSAVWEVHPLTNQQLQIDYRCRVNPGGSLPAWLVNLTAASGPYESFKLLRKTILEARYQGHRFSFLTE</sequence>
<dbReference type="SUPFAM" id="SSF55961">
    <property type="entry name" value="Bet v1-like"/>
    <property type="match status" value="1"/>
</dbReference>
<dbReference type="PANTHER" id="PTHR19308:SF14">
    <property type="entry name" value="START DOMAIN-CONTAINING PROTEIN"/>
    <property type="match status" value="1"/>
</dbReference>
<dbReference type="InterPro" id="IPR051213">
    <property type="entry name" value="START_lipid_transfer"/>
</dbReference>
<dbReference type="Gene3D" id="3.30.530.20">
    <property type="match status" value="1"/>
</dbReference>
<feature type="domain" description="START" evidence="1">
    <location>
        <begin position="25"/>
        <end position="200"/>
    </location>
</feature>
<dbReference type="GO" id="GO:0008289">
    <property type="term" value="F:lipid binding"/>
    <property type="evidence" value="ECO:0007669"/>
    <property type="project" value="InterPro"/>
</dbReference>
<accession>A0A7K1SAS2</accession>
<dbReference type="EMBL" id="WPIN01000004">
    <property type="protein sequence ID" value="MVM30933.1"/>
    <property type="molecule type" value="Genomic_DNA"/>
</dbReference>
<dbReference type="PIRSF" id="PIRSF039033">
    <property type="entry name" value="START_dom"/>
    <property type="match status" value="1"/>
</dbReference>
<evidence type="ECO:0000313" key="3">
    <source>
        <dbReference type="Proteomes" id="UP000436006"/>
    </source>
</evidence>
<proteinExistence type="predicted"/>
<dbReference type="InterPro" id="IPR028347">
    <property type="entry name" value="START_dom_prot"/>
</dbReference>
<dbReference type="AlphaFoldDB" id="A0A7K1SAS2"/>
<gene>
    <name evidence="2" type="ORF">GO755_12900</name>
</gene>
<comment type="caution">
    <text evidence="2">The sequence shown here is derived from an EMBL/GenBank/DDBJ whole genome shotgun (WGS) entry which is preliminary data.</text>
</comment>
<dbReference type="GO" id="GO:0005737">
    <property type="term" value="C:cytoplasm"/>
    <property type="evidence" value="ECO:0007669"/>
    <property type="project" value="UniProtKB-ARBA"/>
</dbReference>
<dbReference type="InterPro" id="IPR002913">
    <property type="entry name" value="START_lipid-bd_dom"/>
</dbReference>
<organism evidence="2 3">
    <name type="scientific">Spirosoma arboris</name>
    <dbReference type="NCBI Taxonomy" id="2682092"/>
    <lineage>
        <taxon>Bacteria</taxon>
        <taxon>Pseudomonadati</taxon>
        <taxon>Bacteroidota</taxon>
        <taxon>Cytophagia</taxon>
        <taxon>Cytophagales</taxon>
        <taxon>Cytophagaceae</taxon>
        <taxon>Spirosoma</taxon>
    </lineage>
</organism>
<name>A0A7K1SAS2_9BACT</name>
<keyword evidence="3" id="KW-1185">Reference proteome</keyword>
<dbReference type="Proteomes" id="UP000436006">
    <property type="component" value="Unassembled WGS sequence"/>
</dbReference>
<evidence type="ECO:0000259" key="1">
    <source>
        <dbReference type="Pfam" id="PF01852"/>
    </source>
</evidence>